<accession>A0AAW9Q2B9</accession>
<evidence type="ECO:0000313" key="5">
    <source>
        <dbReference type="Proteomes" id="UP001333818"/>
    </source>
</evidence>
<protein>
    <submittedName>
        <fullName evidence="4">L-histidine N(Alpha)-methyltransferase</fullName>
        <ecNumber evidence="4">2.1.1.44</ecNumber>
    </submittedName>
</protein>
<dbReference type="PANTHER" id="PTHR43397:SF1">
    <property type="entry name" value="ERGOTHIONEINE BIOSYNTHESIS PROTEIN 1"/>
    <property type="match status" value="1"/>
</dbReference>
<dbReference type="Gene3D" id="3.40.50.150">
    <property type="entry name" value="Vaccinia Virus protein VP39"/>
    <property type="match status" value="1"/>
</dbReference>
<keyword evidence="5" id="KW-1185">Reference proteome</keyword>
<reference evidence="4" key="1">
    <citation type="submission" date="2024-01" db="EMBL/GenBank/DDBJ databases">
        <title>Bank of Algae and Cyanobacteria of the Azores (BACA) strain genomes.</title>
        <authorList>
            <person name="Luz R."/>
            <person name="Cordeiro R."/>
            <person name="Fonseca A."/>
            <person name="Goncalves V."/>
        </authorList>
    </citation>
    <scope>NUCLEOTIDE SEQUENCE</scope>
    <source>
        <strain evidence="4">BACA0141</strain>
    </source>
</reference>
<dbReference type="NCBIfam" id="TIGR03438">
    <property type="entry name" value="egtD_ergothio"/>
    <property type="match status" value="1"/>
</dbReference>
<dbReference type="PANTHER" id="PTHR43397">
    <property type="entry name" value="ERGOTHIONEINE BIOSYNTHESIS PROTEIN 1"/>
    <property type="match status" value="1"/>
</dbReference>
<dbReference type="GO" id="GO:0032259">
    <property type="term" value="P:methylation"/>
    <property type="evidence" value="ECO:0007669"/>
    <property type="project" value="UniProtKB-KW"/>
</dbReference>
<sequence>MFSSKTTLPALGDRLRLERLINATDKSLTSGHDVVAGLSKTPKTLPAKYFYDDLGSQLFEQICELPEYYLTRTETAILQTYAVEIAQLTGSCELVELGSGSATKTRILLDAYDQLGYPLRYMPIDISAGILESSAFALLADYPTLEVHGLVSTYEQALQRLNLPQLPTRMLCFLGSTLGNLNLQECDLFFEQVAGALRIGEYFLLGVDLKASALKPKSLIHAAYNDAQAVSAAFNLNMLSHLNHKFDGNFDLATFQHSAIYNERSHQVEMYLTSTKAQTISLRSLLLTTTLQSGEAILTEISRKFDLQQLEADLSHKGLHKIRVWTDPNQWFALILCQLKG</sequence>
<keyword evidence="1 4" id="KW-0489">Methyltransferase</keyword>
<dbReference type="Proteomes" id="UP001333818">
    <property type="component" value="Unassembled WGS sequence"/>
</dbReference>
<dbReference type="InterPro" id="IPR035094">
    <property type="entry name" value="EgtD"/>
</dbReference>
<keyword evidence="2 4" id="KW-0808">Transferase</keyword>
<dbReference type="InterPro" id="IPR051128">
    <property type="entry name" value="EgtD_Methyltrsf_superfamily"/>
</dbReference>
<dbReference type="AlphaFoldDB" id="A0AAW9Q2B9"/>
<dbReference type="GO" id="GO:0052706">
    <property type="term" value="F:L-histidine N(alpha)-methyltransferase activity"/>
    <property type="evidence" value="ECO:0007669"/>
    <property type="project" value="UniProtKB-EC"/>
</dbReference>
<dbReference type="InterPro" id="IPR017804">
    <property type="entry name" value="MeTrfase_EgtD-like"/>
</dbReference>
<dbReference type="EMBL" id="JAZBJZ010000073">
    <property type="protein sequence ID" value="MEE3718339.1"/>
    <property type="molecule type" value="Genomic_DNA"/>
</dbReference>
<evidence type="ECO:0000313" key="4">
    <source>
        <dbReference type="EMBL" id="MEE3718339.1"/>
    </source>
</evidence>
<dbReference type="InterPro" id="IPR019257">
    <property type="entry name" value="MeTrfase_dom"/>
</dbReference>
<organism evidence="4 5">
    <name type="scientific">Tumidithrix elongata BACA0141</name>
    <dbReference type="NCBI Taxonomy" id="2716417"/>
    <lineage>
        <taxon>Bacteria</taxon>
        <taxon>Bacillati</taxon>
        <taxon>Cyanobacteriota</taxon>
        <taxon>Cyanophyceae</taxon>
        <taxon>Pseudanabaenales</taxon>
        <taxon>Pseudanabaenaceae</taxon>
        <taxon>Tumidithrix</taxon>
        <taxon>Tumidithrix elongata</taxon>
    </lineage>
</organism>
<dbReference type="Pfam" id="PF10017">
    <property type="entry name" value="Methyltransf_33"/>
    <property type="match status" value="1"/>
</dbReference>
<evidence type="ECO:0000256" key="2">
    <source>
        <dbReference type="ARBA" id="ARBA00022679"/>
    </source>
</evidence>
<dbReference type="EC" id="2.1.1.44" evidence="4"/>
<evidence type="ECO:0000259" key="3">
    <source>
        <dbReference type="Pfam" id="PF10017"/>
    </source>
</evidence>
<name>A0AAW9Q2B9_9CYAN</name>
<gene>
    <name evidence="4" type="primary">egtD</name>
    <name evidence="4" type="ORF">V2H45_16485</name>
</gene>
<dbReference type="InterPro" id="IPR029063">
    <property type="entry name" value="SAM-dependent_MTases_sf"/>
</dbReference>
<comment type="caution">
    <text evidence="4">The sequence shown here is derived from an EMBL/GenBank/DDBJ whole genome shotgun (WGS) entry which is preliminary data.</text>
</comment>
<dbReference type="RefSeq" id="WP_330484772.1">
    <property type="nucleotide sequence ID" value="NZ_JAZBJZ010000073.1"/>
</dbReference>
<dbReference type="PIRSF" id="PIRSF018005">
    <property type="entry name" value="UCP018005"/>
    <property type="match status" value="1"/>
</dbReference>
<feature type="domain" description="Histidine-specific methyltransferase SAM-dependent" evidence="3">
    <location>
        <begin position="32"/>
        <end position="338"/>
    </location>
</feature>
<proteinExistence type="predicted"/>
<evidence type="ECO:0000256" key="1">
    <source>
        <dbReference type="ARBA" id="ARBA00022603"/>
    </source>
</evidence>